<protein>
    <submittedName>
        <fullName evidence="3">PTS ascorbate transporter subunit IIB</fullName>
    </submittedName>
</protein>
<dbReference type="InterPro" id="IPR036095">
    <property type="entry name" value="PTS_EIIB-like_sf"/>
</dbReference>
<feature type="domain" description="Phosphotransferase system EIIB component type 2/3" evidence="2">
    <location>
        <begin position="6"/>
        <end position="87"/>
    </location>
</feature>
<dbReference type="EMBL" id="VUNC01000001">
    <property type="protein sequence ID" value="MST71892.1"/>
    <property type="molecule type" value="Genomic_DNA"/>
</dbReference>
<dbReference type="Pfam" id="PF02302">
    <property type="entry name" value="PTS_IIB"/>
    <property type="match status" value="1"/>
</dbReference>
<evidence type="ECO:0000313" key="4">
    <source>
        <dbReference type="Proteomes" id="UP000469325"/>
    </source>
</evidence>
<accession>A0A6N7X8M8</accession>
<organism evidence="3 4">
    <name type="scientific">Olsenella porci</name>
    <dbReference type="NCBI Taxonomy" id="2652279"/>
    <lineage>
        <taxon>Bacteria</taxon>
        <taxon>Bacillati</taxon>
        <taxon>Actinomycetota</taxon>
        <taxon>Coriobacteriia</taxon>
        <taxon>Coriobacteriales</taxon>
        <taxon>Atopobiaceae</taxon>
        <taxon>Olsenella</taxon>
    </lineage>
</organism>
<evidence type="ECO:0000313" key="3">
    <source>
        <dbReference type="EMBL" id="MST71892.1"/>
    </source>
</evidence>
<dbReference type="GO" id="GO:0009401">
    <property type="term" value="P:phosphoenolpyruvate-dependent sugar phosphotransferase system"/>
    <property type="evidence" value="ECO:0007669"/>
    <property type="project" value="InterPro"/>
</dbReference>
<dbReference type="Proteomes" id="UP000469325">
    <property type="component" value="Unassembled WGS sequence"/>
</dbReference>
<comment type="caution">
    <text evidence="3">The sequence shown here is derived from an EMBL/GenBank/DDBJ whole genome shotgun (WGS) entry which is preliminary data.</text>
</comment>
<keyword evidence="1" id="KW-0808">Transferase</keyword>
<dbReference type="RefSeq" id="WP_154433632.1">
    <property type="nucleotide sequence ID" value="NZ_VUNC01000001.1"/>
</dbReference>
<dbReference type="AlphaFoldDB" id="A0A6N7X8M8"/>
<evidence type="ECO:0000259" key="2">
    <source>
        <dbReference type="Pfam" id="PF02302"/>
    </source>
</evidence>
<dbReference type="InterPro" id="IPR003501">
    <property type="entry name" value="PTS_EIIB_2/3"/>
</dbReference>
<name>A0A6N7X8M8_9ACTN</name>
<sequence>MAEKYKALVCCRAGVAMSQILDVNVNQVLAEEGYPIQTERGTIDDIKGFDGDLVITMSDMAIDLQGKEGLPYVVGIRNVVDKPEIKAGLVAFLKSKGEDVAE</sequence>
<gene>
    <name evidence="3" type="ORF">FYJ68_02040</name>
</gene>
<reference evidence="3 4" key="1">
    <citation type="submission" date="2019-08" db="EMBL/GenBank/DDBJ databases">
        <title>In-depth cultivation of the pig gut microbiome towards novel bacterial diversity and tailored functional studies.</title>
        <authorList>
            <person name="Wylensek D."/>
            <person name="Hitch T.C.A."/>
            <person name="Clavel T."/>
        </authorList>
    </citation>
    <scope>NUCLEOTIDE SEQUENCE [LARGE SCALE GENOMIC DNA]</scope>
    <source>
        <strain evidence="3 4">CA-Schmier-601-WT-1</strain>
    </source>
</reference>
<dbReference type="SUPFAM" id="SSF52794">
    <property type="entry name" value="PTS system IIB component-like"/>
    <property type="match status" value="1"/>
</dbReference>
<keyword evidence="4" id="KW-1185">Reference proteome</keyword>
<dbReference type="GO" id="GO:0008982">
    <property type="term" value="F:protein-N(PI)-phosphohistidine-sugar phosphotransferase activity"/>
    <property type="evidence" value="ECO:0007669"/>
    <property type="project" value="InterPro"/>
</dbReference>
<proteinExistence type="predicted"/>
<dbReference type="Gene3D" id="3.40.50.2300">
    <property type="match status" value="1"/>
</dbReference>
<evidence type="ECO:0000256" key="1">
    <source>
        <dbReference type="ARBA" id="ARBA00022679"/>
    </source>
</evidence>